<gene>
    <name evidence="2" type="ORF">NPIL_425941</name>
    <name evidence="1" type="ORF">NPIL_699031</name>
</gene>
<sequence>MLDDPSQPFSSKDHFGHSKTHFERISTHFLMHCALRGNPSFLNTTHLIFFAAFSFTMRFTFHHLRLNKPDLWKPSPLFTDAVNKVISSAIITPLVVINVLYSDSNVRRLSECRGSTMANGYHHQLAVILQL</sequence>
<accession>A0A8X6MCG7</accession>
<dbReference type="EMBL" id="BMAW01084560">
    <property type="protein sequence ID" value="GFU39286.1"/>
    <property type="molecule type" value="Genomic_DNA"/>
</dbReference>
<dbReference type="Proteomes" id="UP000887013">
    <property type="component" value="Unassembled WGS sequence"/>
</dbReference>
<dbReference type="EMBL" id="BMAW01089453">
    <property type="protein sequence ID" value="GFS39923.1"/>
    <property type="molecule type" value="Genomic_DNA"/>
</dbReference>
<reference evidence="1" key="1">
    <citation type="submission" date="2020-08" db="EMBL/GenBank/DDBJ databases">
        <title>Multicomponent nature underlies the extraordinary mechanical properties of spider dragline silk.</title>
        <authorList>
            <person name="Kono N."/>
            <person name="Nakamura H."/>
            <person name="Mori M."/>
            <person name="Yoshida Y."/>
            <person name="Ohtoshi R."/>
            <person name="Malay A.D."/>
            <person name="Moran D.A.P."/>
            <person name="Tomita M."/>
            <person name="Numata K."/>
            <person name="Arakawa K."/>
        </authorList>
    </citation>
    <scope>NUCLEOTIDE SEQUENCE</scope>
</reference>
<organism evidence="1 3">
    <name type="scientific">Nephila pilipes</name>
    <name type="common">Giant wood spider</name>
    <name type="synonym">Nephila maculata</name>
    <dbReference type="NCBI Taxonomy" id="299642"/>
    <lineage>
        <taxon>Eukaryota</taxon>
        <taxon>Metazoa</taxon>
        <taxon>Ecdysozoa</taxon>
        <taxon>Arthropoda</taxon>
        <taxon>Chelicerata</taxon>
        <taxon>Arachnida</taxon>
        <taxon>Araneae</taxon>
        <taxon>Araneomorphae</taxon>
        <taxon>Entelegynae</taxon>
        <taxon>Araneoidea</taxon>
        <taxon>Nephilidae</taxon>
        <taxon>Nephila</taxon>
    </lineage>
</organism>
<protein>
    <submittedName>
        <fullName evidence="1">Uncharacterized protein</fullName>
    </submittedName>
</protein>
<proteinExistence type="predicted"/>
<name>A0A8X6MCG7_NEPPI</name>
<comment type="caution">
    <text evidence="1">The sequence shown here is derived from an EMBL/GenBank/DDBJ whole genome shotgun (WGS) entry which is preliminary data.</text>
</comment>
<evidence type="ECO:0000313" key="2">
    <source>
        <dbReference type="EMBL" id="GFU39286.1"/>
    </source>
</evidence>
<keyword evidence="3" id="KW-1185">Reference proteome</keyword>
<evidence type="ECO:0000313" key="3">
    <source>
        <dbReference type="Proteomes" id="UP000887013"/>
    </source>
</evidence>
<evidence type="ECO:0000313" key="1">
    <source>
        <dbReference type="EMBL" id="GFS39923.1"/>
    </source>
</evidence>
<dbReference type="AlphaFoldDB" id="A0A8X6MCG7"/>